<accession>A0A397VDC7</accession>
<dbReference type="AlphaFoldDB" id="A0A397VDC7"/>
<dbReference type="EMBL" id="QKWP01000504">
    <property type="protein sequence ID" value="RIB18959.1"/>
    <property type="molecule type" value="Genomic_DNA"/>
</dbReference>
<evidence type="ECO:0000313" key="2">
    <source>
        <dbReference type="EMBL" id="RIB18959.1"/>
    </source>
</evidence>
<gene>
    <name evidence="2" type="ORF">C2G38_2183112</name>
</gene>
<comment type="caution">
    <text evidence="2">The sequence shown here is derived from an EMBL/GenBank/DDBJ whole genome shotgun (WGS) entry which is preliminary data.</text>
</comment>
<evidence type="ECO:0000313" key="3">
    <source>
        <dbReference type="Proteomes" id="UP000266673"/>
    </source>
</evidence>
<feature type="signal peptide" evidence="1">
    <location>
        <begin position="1"/>
        <end position="19"/>
    </location>
</feature>
<dbReference type="OrthoDB" id="2401587at2759"/>
<name>A0A397VDC7_9GLOM</name>
<dbReference type="Proteomes" id="UP000266673">
    <property type="component" value="Unassembled WGS sequence"/>
</dbReference>
<keyword evidence="1" id="KW-0732">Signal</keyword>
<evidence type="ECO:0000256" key="1">
    <source>
        <dbReference type="SAM" id="SignalP"/>
    </source>
</evidence>
<organism evidence="2 3">
    <name type="scientific">Gigaspora rosea</name>
    <dbReference type="NCBI Taxonomy" id="44941"/>
    <lineage>
        <taxon>Eukaryota</taxon>
        <taxon>Fungi</taxon>
        <taxon>Fungi incertae sedis</taxon>
        <taxon>Mucoromycota</taxon>
        <taxon>Glomeromycotina</taxon>
        <taxon>Glomeromycetes</taxon>
        <taxon>Diversisporales</taxon>
        <taxon>Gigasporaceae</taxon>
        <taxon>Gigaspora</taxon>
    </lineage>
</organism>
<reference evidence="2 3" key="1">
    <citation type="submission" date="2018-06" db="EMBL/GenBank/DDBJ databases">
        <title>Comparative genomics reveals the genomic features of Rhizophagus irregularis, R. cerebriforme, R. diaphanum and Gigaspora rosea, and their symbiotic lifestyle signature.</title>
        <authorList>
            <person name="Morin E."/>
            <person name="San Clemente H."/>
            <person name="Chen E.C.H."/>
            <person name="De La Providencia I."/>
            <person name="Hainaut M."/>
            <person name="Kuo A."/>
            <person name="Kohler A."/>
            <person name="Murat C."/>
            <person name="Tang N."/>
            <person name="Roy S."/>
            <person name="Loubradou J."/>
            <person name="Henrissat B."/>
            <person name="Grigoriev I.V."/>
            <person name="Corradi N."/>
            <person name="Roux C."/>
            <person name="Martin F.M."/>
        </authorList>
    </citation>
    <scope>NUCLEOTIDE SEQUENCE [LARGE SCALE GENOMIC DNA]</scope>
    <source>
        <strain evidence="2 3">DAOM 194757</strain>
    </source>
</reference>
<feature type="chain" id="PRO_5017184838" evidence="1">
    <location>
        <begin position="20"/>
        <end position="100"/>
    </location>
</feature>
<keyword evidence="3" id="KW-1185">Reference proteome</keyword>
<proteinExistence type="predicted"/>
<sequence>MFIQPWIVILSNFLYLISSECTNKISSWLFDLQTKQVHGSYLVKFTVPIVKETAVLRPRDIINCVHFEVGAANHIGSLRGKAIRSHKGVGFAYGEEQVGL</sequence>
<protein>
    <submittedName>
        <fullName evidence="2">Uncharacterized protein</fullName>
    </submittedName>
</protein>